<dbReference type="Proteomes" id="UP000594262">
    <property type="component" value="Unplaced"/>
</dbReference>
<evidence type="ECO:0000313" key="3">
    <source>
        <dbReference type="Proteomes" id="UP000594262"/>
    </source>
</evidence>
<feature type="domain" description="F-box" evidence="1">
    <location>
        <begin position="92"/>
        <end position="138"/>
    </location>
</feature>
<proteinExistence type="predicted"/>
<organism evidence="2 3">
    <name type="scientific">Clytia hemisphaerica</name>
    <dbReference type="NCBI Taxonomy" id="252671"/>
    <lineage>
        <taxon>Eukaryota</taxon>
        <taxon>Metazoa</taxon>
        <taxon>Cnidaria</taxon>
        <taxon>Hydrozoa</taxon>
        <taxon>Hydroidolina</taxon>
        <taxon>Leptothecata</taxon>
        <taxon>Obeliida</taxon>
        <taxon>Clytiidae</taxon>
        <taxon>Clytia</taxon>
    </lineage>
</organism>
<evidence type="ECO:0000259" key="1">
    <source>
        <dbReference type="PROSITE" id="PS50181"/>
    </source>
</evidence>
<dbReference type="PANTHER" id="PTHR46731">
    <property type="entry name" value="F-BOX ONLY PROTEIN 15"/>
    <property type="match status" value="1"/>
</dbReference>
<dbReference type="SMART" id="SM00256">
    <property type="entry name" value="FBOX"/>
    <property type="match status" value="1"/>
</dbReference>
<evidence type="ECO:0000313" key="2">
    <source>
        <dbReference type="EnsemblMetazoa" id="CLYHEMP004546.1"/>
    </source>
</evidence>
<protein>
    <recommendedName>
        <fullName evidence="1">F-box domain-containing protein</fullName>
    </recommendedName>
</protein>
<dbReference type="EnsemblMetazoa" id="CLYHEMT004546.1">
    <property type="protein sequence ID" value="CLYHEMP004546.1"/>
    <property type="gene ID" value="CLYHEMG004546"/>
</dbReference>
<dbReference type="AlphaFoldDB" id="A0A7M5V6P4"/>
<accession>A0A7M5V6P4</accession>
<name>A0A7M5V6P4_9CNID</name>
<dbReference type="Gene3D" id="1.20.1280.50">
    <property type="match status" value="1"/>
</dbReference>
<dbReference type="SUPFAM" id="SSF81383">
    <property type="entry name" value="F-box domain"/>
    <property type="match status" value="1"/>
</dbReference>
<dbReference type="GO" id="GO:0019005">
    <property type="term" value="C:SCF ubiquitin ligase complex"/>
    <property type="evidence" value="ECO:0007669"/>
    <property type="project" value="TreeGrafter"/>
</dbReference>
<dbReference type="RefSeq" id="XP_066918602.1">
    <property type="nucleotide sequence ID" value="XM_067062501.1"/>
</dbReference>
<dbReference type="Pfam" id="PF12937">
    <property type="entry name" value="F-box-like"/>
    <property type="match status" value="1"/>
</dbReference>
<keyword evidence="3" id="KW-1185">Reference proteome</keyword>
<dbReference type="OrthoDB" id="3219396at2759"/>
<dbReference type="InterPro" id="IPR001810">
    <property type="entry name" value="F-box_dom"/>
</dbReference>
<dbReference type="PANTHER" id="PTHR46731:SF1">
    <property type="entry name" value="F-BOX ONLY PROTEIN 15"/>
    <property type="match status" value="1"/>
</dbReference>
<reference evidence="2" key="1">
    <citation type="submission" date="2021-01" db="UniProtKB">
        <authorList>
            <consortium name="EnsemblMetazoa"/>
        </authorList>
    </citation>
    <scope>IDENTIFICATION</scope>
</reference>
<dbReference type="PROSITE" id="PS50181">
    <property type="entry name" value="FBOX"/>
    <property type="match status" value="1"/>
</dbReference>
<dbReference type="GeneID" id="136805927"/>
<sequence length="198" mass="23211">MPSMIKGRETIIFERTGQAPSPSKDFHQLIVTEGNVIWRTWRVSLRKEQMGIPPSQNKQSYEDFFYDTVVPNDIKRILGEQVLIYVQCIVHKDWLYRMKDNILIKIFSGLELSDVMSLSQVCRHFRIVCQSNELWRNIYINHCSNMNEDIKQLGNKIGWKKTFFTDKLQLQKKASRMRKSSGKIKSSAVPDERVLTVL</sequence>
<dbReference type="InterPro" id="IPR036047">
    <property type="entry name" value="F-box-like_dom_sf"/>
</dbReference>